<name>A0ABP1E5R9_9APHY</name>
<dbReference type="InterPro" id="IPR050626">
    <property type="entry name" value="Peptidase_M16"/>
</dbReference>
<dbReference type="EMBL" id="OZ037951">
    <property type="protein sequence ID" value="CAL1714758.1"/>
    <property type="molecule type" value="Genomic_DNA"/>
</dbReference>
<sequence>MKFLESLVLQIGGVIRIQVQSEHDPIYLEERIDSFLDEMKTKLERLSEEELQATKATLEKSWTEKPVNLGEEKGFYWLPIESGYLNFLWRDENLAVLPTITEEDLSLFFNTYIHHASPDRAKLSIHMRSLKSSSANPSVSFKSPSANSLSSGSQVSKDPANIGSSAVEDVTASVLPELTQKGFTIQHLA</sequence>
<evidence type="ECO:0000313" key="4">
    <source>
        <dbReference type="EMBL" id="CAL1714758.1"/>
    </source>
</evidence>
<dbReference type="Proteomes" id="UP001497453">
    <property type="component" value="Chromosome 8"/>
</dbReference>
<dbReference type="Gene3D" id="3.30.830.10">
    <property type="entry name" value="Metalloenzyme, LuxS/M16 peptidase-like"/>
    <property type="match status" value="1"/>
</dbReference>
<dbReference type="SUPFAM" id="SSF63411">
    <property type="entry name" value="LuxS/MPP-like metallohydrolase"/>
    <property type="match status" value="1"/>
</dbReference>
<feature type="domain" description="Coenzyme PQQ synthesis protein F-like C-terminal lobe" evidence="3">
    <location>
        <begin position="15"/>
        <end position="77"/>
    </location>
</feature>
<evidence type="ECO:0000256" key="1">
    <source>
        <dbReference type="ARBA" id="ARBA00022723"/>
    </source>
</evidence>
<dbReference type="Pfam" id="PF22456">
    <property type="entry name" value="PqqF-like_C_4"/>
    <property type="match status" value="1"/>
</dbReference>
<dbReference type="InterPro" id="IPR011249">
    <property type="entry name" value="Metalloenz_LuxS/M16"/>
</dbReference>
<dbReference type="InterPro" id="IPR054734">
    <property type="entry name" value="PqqF-like_C_4"/>
</dbReference>
<dbReference type="PANTHER" id="PTHR43690:SF18">
    <property type="entry name" value="INSULIN-DEGRADING ENZYME-RELATED"/>
    <property type="match status" value="1"/>
</dbReference>
<evidence type="ECO:0000313" key="5">
    <source>
        <dbReference type="Proteomes" id="UP001497453"/>
    </source>
</evidence>
<evidence type="ECO:0000256" key="2">
    <source>
        <dbReference type="SAM" id="MobiDB-lite"/>
    </source>
</evidence>
<feature type="compositionally biased region" description="Polar residues" evidence="2">
    <location>
        <begin position="134"/>
        <end position="156"/>
    </location>
</feature>
<protein>
    <recommendedName>
        <fullName evidence="3">Coenzyme PQQ synthesis protein F-like C-terminal lobe domain-containing protein</fullName>
    </recommendedName>
</protein>
<proteinExistence type="predicted"/>
<keyword evidence="1" id="KW-0479">Metal-binding</keyword>
<reference evidence="5" key="1">
    <citation type="submission" date="2024-04" db="EMBL/GenBank/DDBJ databases">
        <authorList>
            <person name="Shaw F."/>
            <person name="Minotto A."/>
        </authorList>
    </citation>
    <scope>NUCLEOTIDE SEQUENCE [LARGE SCALE GENOMIC DNA]</scope>
</reference>
<keyword evidence="5" id="KW-1185">Reference proteome</keyword>
<evidence type="ECO:0000259" key="3">
    <source>
        <dbReference type="Pfam" id="PF22456"/>
    </source>
</evidence>
<gene>
    <name evidence="4" type="ORF">GFSPODELE1_LOCUS9918</name>
</gene>
<feature type="region of interest" description="Disordered" evidence="2">
    <location>
        <begin position="134"/>
        <end position="162"/>
    </location>
</feature>
<dbReference type="PANTHER" id="PTHR43690">
    <property type="entry name" value="NARDILYSIN"/>
    <property type="match status" value="1"/>
</dbReference>
<accession>A0ABP1E5R9</accession>
<organism evidence="4 5">
    <name type="scientific">Somion occarium</name>
    <dbReference type="NCBI Taxonomy" id="3059160"/>
    <lineage>
        <taxon>Eukaryota</taxon>
        <taxon>Fungi</taxon>
        <taxon>Dikarya</taxon>
        <taxon>Basidiomycota</taxon>
        <taxon>Agaricomycotina</taxon>
        <taxon>Agaricomycetes</taxon>
        <taxon>Polyporales</taxon>
        <taxon>Cerrenaceae</taxon>
        <taxon>Somion</taxon>
    </lineage>
</organism>